<dbReference type="AlphaFoldDB" id="A0A6V8MZ49"/>
<evidence type="ECO:0000313" key="7">
    <source>
        <dbReference type="EMBL" id="GFO65508.1"/>
    </source>
</evidence>
<gene>
    <name evidence="7" type="primary">glgX-1</name>
    <name evidence="7" type="ORF">GMPD_34270</name>
</gene>
<dbReference type="InterPro" id="IPR044505">
    <property type="entry name" value="GlgX_Isoamylase_N_E_set"/>
</dbReference>
<protein>
    <submittedName>
        <fullName evidence="7">Glycogen operon protein GlgX homolog</fullName>
    </submittedName>
</protein>
<dbReference type="Gene3D" id="2.60.40.10">
    <property type="entry name" value="Immunoglobulins"/>
    <property type="match status" value="1"/>
</dbReference>
<evidence type="ECO:0000256" key="3">
    <source>
        <dbReference type="ARBA" id="ARBA00022946"/>
    </source>
</evidence>
<dbReference type="Pfam" id="PF02922">
    <property type="entry name" value="CBM_48"/>
    <property type="match status" value="1"/>
</dbReference>
<organism evidence="7 8">
    <name type="scientific">Geomonas paludis</name>
    <dbReference type="NCBI Taxonomy" id="2740185"/>
    <lineage>
        <taxon>Bacteria</taxon>
        <taxon>Pseudomonadati</taxon>
        <taxon>Thermodesulfobacteriota</taxon>
        <taxon>Desulfuromonadia</taxon>
        <taxon>Geobacterales</taxon>
        <taxon>Geobacteraceae</taxon>
        <taxon>Geomonas</taxon>
    </lineage>
</organism>
<sequence>MTKSTGRAGRKNGELPRGNTSPLGATVTRGGVNFSVFARDCTGVELLLFDHADDTAPARVITLDPKHNRTYHYWHIFVPGIGAGQLYGYRVAGPFEPQRGRRFDPGKVLIDPYGRAIAVPDGYCRGDACLPGDNAVSAMKSVVADPRGYDWEGDLPLKRPYSKTVIYEMHVAGFTKHPSSGVAEEKRGTYAGLVEKIPYLKELGITAVELLPIFQFDPLDAPLGLRNFWGYSPVSFFAPHAAYSSRKGPLGPLDEFRDMVKALHKAGIEVILDVVYNHTSEGDHNGPTFCFRGFANDVYYSLDADGSYINHTGCGNTLNANHHVVRRLIIDSLHYWVKEMHVDGFRFDLASILSRDGQGRPLKNPPILWDIESDPALAGIKLIAEAWDAGGLYQVGSFIGDSWKEWNGEFRDDVRRFLKGDEGVVSRFAARMLASPDIYGHQEREPEQSINFVTCHDGFTLNDLVSYNDKHNEANGENNRDGSDANLSWNCGVEGATSDPAIEALRNRQVKNFMAVTLLALGTPMILMGDEMRRTQRGNNNAYCQDNELGWFDWDRLAVHPDVYRFTRELIRARLRQSDTPVETLTLNQLLGQARLEWHGVHLGTPDWSYQSHSIALTVWSASKHLVFHYMVNAYWEPLTFTLPPPRRLPGGAWHRWIDTSLASPDDISPWESVPELGSDSYRLPPRSLVVLVAKRHSRNSSRPVAPAAP</sequence>
<reference evidence="8" key="1">
    <citation type="submission" date="2020-06" db="EMBL/GenBank/DDBJ databases">
        <title>Draft genomic sequecing of Geomonas sp. Red736.</title>
        <authorList>
            <person name="Itoh H."/>
            <person name="Xu Z.X."/>
            <person name="Ushijima N."/>
            <person name="Masuda Y."/>
            <person name="Shiratori Y."/>
            <person name="Senoo K."/>
        </authorList>
    </citation>
    <scope>NUCLEOTIDE SEQUENCE [LARGE SCALE GENOMIC DNA]</scope>
    <source>
        <strain evidence="8">Red736</strain>
    </source>
</reference>
<dbReference type="InterPro" id="IPR048650">
    <property type="entry name" value="ISOA1-3-like_C"/>
</dbReference>
<comment type="caution">
    <text evidence="7">The sequence shown here is derived from an EMBL/GenBank/DDBJ whole genome shotgun (WGS) entry which is preliminary data.</text>
</comment>
<dbReference type="CDD" id="cd02856">
    <property type="entry name" value="E_set_GDE_Isoamylase_N"/>
    <property type="match status" value="1"/>
</dbReference>
<evidence type="ECO:0000256" key="1">
    <source>
        <dbReference type="ARBA" id="ARBA00008061"/>
    </source>
</evidence>
<dbReference type="RefSeq" id="WP_183349681.1">
    <property type="nucleotide sequence ID" value="NZ_BLXY01000010.1"/>
</dbReference>
<name>A0A6V8MZ49_9BACT</name>
<dbReference type="InterPro" id="IPR006047">
    <property type="entry name" value="GH13_cat_dom"/>
</dbReference>
<dbReference type="InterPro" id="IPR017853">
    <property type="entry name" value="GH"/>
</dbReference>
<dbReference type="InterPro" id="IPR004193">
    <property type="entry name" value="Glyco_hydro_13_N"/>
</dbReference>
<evidence type="ECO:0000313" key="8">
    <source>
        <dbReference type="Proteomes" id="UP000568888"/>
    </source>
</evidence>
<comment type="similarity">
    <text evidence="1">Belongs to the glycosyl hydrolase 13 family.</text>
</comment>
<keyword evidence="4" id="KW-0326">Glycosidase</keyword>
<dbReference type="SUPFAM" id="SSF51011">
    <property type="entry name" value="Glycosyl hydrolase domain"/>
    <property type="match status" value="1"/>
</dbReference>
<feature type="domain" description="Glycosyl hydrolase family 13 catalytic" evidence="6">
    <location>
        <begin position="168"/>
        <end position="574"/>
    </location>
</feature>
<dbReference type="InterPro" id="IPR013780">
    <property type="entry name" value="Glyco_hydro_b"/>
</dbReference>
<dbReference type="InterPro" id="IPR011837">
    <property type="entry name" value="Glycogen_debranch_GlgX"/>
</dbReference>
<dbReference type="SUPFAM" id="SSF51445">
    <property type="entry name" value="(Trans)glycosidases"/>
    <property type="match status" value="1"/>
</dbReference>
<evidence type="ECO:0000256" key="5">
    <source>
        <dbReference type="SAM" id="MobiDB-lite"/>
    </source>
</evidence>
<dbReference type="EMBL" id="BLXY01000010">
    <property type="protein sequence ID" value="GFO65508.1"/>
    <property type="molecule type" value="Genomic_DNA"/>
</dbReference>
<keyword evidence="2" id="KW-0378">Hydrolase</keyword>
<dbReference type="Proteomes" id="UP000568888">
    <property type="component" value="Unassembled WGS sequence"/>
</dbReference>
<evidence type="ECO:0000256" key="4">
    <source>
        <dbReference type="ARBA" id="ARBA00023295"/>
    </source>
</evidence>
<dbReference type="GO" id="GO:0004135">
    <property type="term" value="F:amylo-alpha-1,6-glucosidase activity"/>
    <property type="evidence" value="ECO:0007669"/>
    <property type="project" value="InterPro"/>
</dbReference>
<accession>A0A6V8MZ49</accession>
<dbReference type="Gene3D" id="2.60.40.1180">
    <property type="entry name" value="Golgi alpha-mannosidase II"/>
    <property type="match status" value="1"/>
</dbReference>
<feature type="region of interest" description="Disordered" evidence="5">
    <location>
        <begin position="1"/>
        <end position="24"/>
    </location>
</feature>
<dbReference type="Pfam" id="PF21156">
    <property type="entry name" value="ISOA1-3_C"/>
    <property type="match status" value="1"/>
</dbReference>
<dbReference type="SUPFAM" id="SSF81296">
    <property type="entry name" value="E set domains"/>
    <property type="match status" value="1"/>
</dbReference>
<dbReference type="GO" id="GO:0005980">
    <property type="term" value="P:glycogen catabolic process"/>
    <property type="evidence" value="ECO:0007669"/>
    <property type="project" value="InterPro"/>
</dbReference>
<dbReference type="CDD" id="cd11326">
    <property type="entry name" value="AmyAc_Glg_debranch"/>
    <property type="match status" value="1"/>
</dbReference>
<proteinExistence type="inferred from homology"/>
<dbReference type="NCBIfam" id="TIGR02100">
    <property type="entry name" value="glgX_debranch"/>
    <property type="match status" value="1"/>
</dbReference>
<dbReference type="InterPro" id="IPR013783">
    <property type="entry name" value="Ig-like_fold"/>
</dbReference>
<evidence type="ECO:0000256" key="2">
    <source>
        <dbReference type="ARBA" id="ARBA00022801"/>
    </source>
</evidence>
<dbReference type="Pfam" id="PF00128">
    <property type="entry name" value="Alpha-amylase"/>
    <property type="match status" value="1"/>
</dbReference>
<dbReference type="GO" id="GO:0019156">
    <property type="term" value="F:isoamylase activity"/>
    <property type="evidence" value="ECO:0007669"/>
    <property type="project" value="UniProtKB-ARBA"/>
</dbReference>
<dbReference type="SMART" id="SM00642">
    <property type="entry name" value="Aamy"/>
    <property type="match status" value="1"/>
</dbReference>
<dbReference type="PANTHER" id="PTHR43002">
    <property type="entry name" value="GLYCOGEN DEBRANCHING ENZYME"/>
    <property type="match status" value="1"/>
</dbReference>
<dbReference type="InterPro" id="IPR014756">
    <property type="entry name" value="Ig_E-set"/>
</dbReference>
<dbReference type="Gene3D" id="3.20.20.80">
    <property type="entry name" value="Glycosidases"/>
    <property type="match status" value="1"/>
</dbReference>
<evidence type="ECO:0000259" key="6">
    <source>
        <dbReference type="SMART" id="SM00642"/>
    </source>
</evidence>
<keyword evidence="3" id="KW-0809">Transit peptide</keyword>